<dbReference type="AlphaFoldDB" id="A0AA36HRB5"/>
<evidence type="ECO:0000313" key="3">
    <source>
        <dbReference type="Proteomes" id="UP001178507"/>
    </source>
</evidence>
<comment type="caution">
    <text evidence="2">The sequence shown here is derived from an EMBL/GenBank/DDBJ whole genome shotgun (WGS) entry which is preliminary data.</text>
</comment>
<proteinExistence type="predicted"/>
<reference evidence="2" key="1">
    <citation type="submission" date="2023-08" db="EMBL/GenBank/DDBJ databases">
        <authorList>
            <person name="Chen Y."/>
            <person name="Shah S."/>
            <person name="Dougan E. K."/>
            <person name="Thang M."/>
            <person name="Chan C."/>
        </authorList>
    </citation>
    <scope>NUCLEOTIDE SEQUENCE</scope>
</reference>
<sequence>MAFTEDSGPDTADGNGTRWRRSLRDTFRALSDWDGFDRFDGEFRGAVSSARQAVEQHRTLISQASRIGGELGVAAVKLVEEAAGRGTASSPTAAYFCVGSRADVRMGSCARQEHQSHPPGGPGGFGGPGGGGEAPEAEVAEAEVPTDLWEEVSSVQEELCRQQELRRGRSAAINAQDEALRALRSELMDLRLQVQEAFEGRESAAACLQAAESSLEALQDAHHEFLLRRADVARELRLARGERDKGEAPRDPSSWARDGPEIDALKAAKVELAELLAEADEVRLRSRRESAQLEHQLEGAQAEHARLRQADSPMEGEANLRGPWRRLARSDDNPFA</sequence>
<feature type="compositionally biased region" description="Basic and acidic residues" evidence="1">
    <location>
        <begin position="287"/>
        <end position="309"/>
    </location>
</feature>
<evidence type="ECO:0000313" key="2">
    <source>
        <dbReference type="EMBL" id="CAJ1373074.1"/>
    </source>
</evidence>
<keyword evidence="3" id="KW-1185">Reference proteome</keyword>
<protein>
    <submittedName>
        <fullName evidence="2">Uncharacterized protein</fullName>
    </submittedName>
</protein>
<organism evidence="2 3">
    <name type="scientific">Effrenium voratum</name>
    <dbReference type="NCBI Taxonomy" id="2562239"/>
    <lineage>
        <taxon>Eukaryota</taxon>
        <taxon>Sar</taxon>
        <taxon>Alveolata</taxon>
        <taxon>Dinophyceae</taxon>
        <taxon>Suessiales</taxon>
        <taxon>Symbiodiniaceae</taxon>
        <taxon>Effrenium</taxon>
    </lineage>
</organism>
<feature type="compositionally biased region" description="Gly residues" evidence="1">
    <location>
        <begin position="122"/>
        <end position="133"/>
    </location>
</feature>
<dbReference type="EMBL" id="CAUJNA010000174">
    <property type="protein sequence ID" value="CAJ1373074.1"/>
    <property type="molecule type" value="Genomic_DNA"/>
</dbReference>
<gene>
    <name evidence="2" type="ORF">EVOR1521_LOCUS3010</name>
</gene>
<dbReference type="Proteomes" id="UP001178507">
    <property type="component" value="Unassembled WGS sequence"/>
</dbReference>
<feature type="region of interest" description="Disordered" evidence="1">
    <location>
        <begin position="108"/>
        <end position="143"/>
    </location>
</feature>
<name>A0AA36HRB5_9DINO</name>
<feature type="region of interest" description="Disordered" evidence="1">
    <location>
        <begin position="287"/>
        <end position="336"/>
    </location>
</feature>
<evidence type="ECO:0000256" key="1">
    <source>
        <dbReference type="SAM" id="MobiDB-lite"/>
    </source>
</evidence>
<accession>A0AA36HRB5</accession>